<evidence type="ECO:0000256" key="7">
    <source>
        <dbReference type="ARBA" id="ARBA00022729"/>
    </source>
</evidence>
<feature type="compositionally biased region" description="Polar residues" evidence="14">
    <location>
        <begin position="422"/>
        <end position="434"/>
    </location>
</feature>
<evidence type="ECO:0000256" key="5">
    <source>
        <dbReference type="ARBA" id="ARBA00022536"/>
    </source>
</evidence>
<dbReference type="Pfam" id="PF07645">
    <property type="entry name" value="EGF_CA"/>
    <property type="match status" value="1"/>
</dbReference>
<sequence length="2432" mass="270051">MGKLRIITIACLLLIQIIGNYNVECGIIQPPAEITNGNLSFNNEQLVITLSFNTSVYNFLFFLEGISLSNSMSFDSPCTFTDLNISVSFNLTRLTQHNLTVSISDSEDIIRFIGDYQDLTCLEDINSTFIQLPTDFITPSLPQTIYPLEVIPDTTSPFYIVNSTIIDLRLGFIRSTFSELIVPNSFNISLLSLSPSMGPNTSEILQLSTFINSQIMTGVNRTYSIRLEVFELPYVAEFCDNSCYLHIGIGEVASDVFGNPITSDGVVVSAELINYEPEIFEGNLFTIPYSATQISVSISPPIERVEDVLGYQVYLFPLIVSYYNGNCNYSRAFQFQEGKNVTQWIAENPLFSGSFPPCLNTSDYRCHYSNGENVTIDIFPGYDFANILITLYPQIMFNYTSNFFLIDDFYDEVLDIKIFTNDPENQQQPGNETNIPLPKGNETNIPLPKGNETNIPLPKGNQVLMTWNVDPSFCDQHQLTIKYGLQGQNEYKRGIGFVPTQNFNSYISLDRQTTCVDQYVYIYANSRVIQIVPEIRINSSQIHVPEGSCTYVELASFTPFIPLFPFELDRPVITSAIDRSNSISLTWIGYEPEPGFEIDFYNVYSFPIFNMKYNGGSCNDVTSQTSPREFTFQPTEYYIHSVRLPQDDFPLTCPPKEVANIPYQCYSELYVPRSISITYDARYAYGIIVEAVTRHNVTNAVQRVGSFPFIFDTFSVFGANNGPFLEIDWNTQLCQTESSFIFFHYFSPGNTEFSPLLELNSIVSPCSDGKLLNTEILEPNYPYYVNYLSEVSTSSGVECLLSYESNEGITFLPPPGNPQSVSFEYLNSVSILISIFNGQNFSLPATIYTIPFQALRLRVFGSNTEFCPSGNQDFPPFFVRTFTSNYSIVDMANMNNLTCEISSDYFCTSVSNTENIILPIIPGFDSLIRVEFDGSQQNSFNIIPGEDHNLFSILDFPFFIDVGEANSQSTLDSVNNIKVDWDVKFFCAPGSYIYIEAVGYSILSEGPIQRRRRGGSVIPDHISPPMPCDIGTYTLVNLTFDTDYQISGNVFYNSTAQFFQTCPVINFYFPPIVTPPLLEDINVIDFSTIQVFWKPIQQVTSYTLLAYPSNAFTIIESIGDTFSESNYTVDSISASSYENPPQFFQMCFDSSPNLTCSKATSNELNAIITVIPGYEYELAIAYEVMGVMQITLSRPYRPSFSLEELIYVSGFDSILSYYYRSTLCTPLARTVYYYFNEGNGNPQFPVNQCTDNEYAINASDFLSHDLTPRVTFIFPFMDVIAPGRNITSPPANLAVTIDISFYFVPISASPMITNVILPADSNSDVYQVYWNLPGANLPNSHEFETFVLYVFPKYRELDTIPLAIPCPSNYTEDVFESISITIDYGQIQCPPPPDETYFCREYSTNSGEIQLYTFLDYDLLAEARYIGGLRVHHLDYRYPIGAAQNISLLDVTTQPTPNSIIFTWNSLVSFCDHSSFIFGDVIAPLSNAVQCSDGIYELGSLAPNTTYDYVYIFQFNVSDIQPGIESCILSPISPGTPVTTTSFCTPINPCGSVGVCSEGFKNSSYHCECSIGYGFDGNTCLDINECLMMPSACTNGACLNNLGSFTCTCFQGYSKLLDTLCINIDECQIQSTCVNGNCTDLLPPEFYRCDCNAGFEGLSCTIPIGTPTCPSISEVTTLSINNVTFPVTEYGVISIVPCSQLDTTLFGNITRQCLDTGEWGPINVDNCQRSIFVAAEELTSESETRILTPMESVTLTETLVTATQESMGILFPGEISVAAVGVSAITESLANLSGDALRENLEMIQTSVVEITSNVLRIENSAAFDSTTQSEAQTYVNNLVDGIQNLGILIGSVAEENATIVIEIEQPTVALIVTLERGRVEPLVLGSNLSMPVGDNTSAVMAAQTSVVIPASIFPLDETIAVSVALFSTIQELVSDVFVNDTSEPGSNLVVEDILASAITSINLFTRDGVRITVLTDEISITYVLNSTEIERNSGPGTQTRIRCASARVLSEGWGFQYVTLANSDDVPSEPAICVATHLTHFGVLVSVTTIPLTDAEKLALEILTYITCGLSIIALIFSIIAYLIVWWKTRNRQEGPFKKDATILHLNFAVSLLLALTFFLLSDAAYSNEGACKAFTIFQYYFWLSVFTSSLSIGIYLLIKIFAWSSQRRFWFYLVLLSWTLPLPLIIITPAAARDNLINTSEGVCWFSKEPSYSNLAFIVPMLVITITNLVILIITTVVLFRISKGNKSIFPQIKEVLIATFILAPILGLPWLFSIIATAPTSAVAFIFTIILGLQGVLFAILYPLRTKEVIDYVFRCRSPASTAINKMVSTTSGNTRNPPSALKFKINRAANSVSKSTSVTKSKTDEISEFNSQDIRMEAPRSPKVLTSNEARVPSPEPYYIASFPEDGGTKSVSPPPYGQLGDENETRV</sequence>
<evidence type="ECO:0000256" key="12">
    <source>
        <dbReference type="ARBA" id="ARBA00023180"/>
    </source>
</evidence>
<dbReference type="GO" id="GO:0004930">
    <property type="term" value="F:G protein-coupled receptor activity"/>
    <property type="evidence" value="ECO:0007669"/>
    <property type="project" value="InterPro"/>
</dbReference>
<feature type="domain" description="EGF-like" evidence="17">
    <location>
        <begin position="1582"/>
        <end position="1622"/>
    </location>
</feature>
<dbReference type="InterPro" id="IPR000832">
    <property type="entry name" value="GPCR_2_secretin-like"/>
</dbReference>
<feature type="transmembrane region" description="Helical" evidence="15">
    <location>
        <begin position="2139"/>
        <end position="2160"/>
    </location>
</feature>
<evidence type="ECO:0000256" key="8">
    <source>
        <dbReference type="ARBA" id="ARBA00022737"/>
    </source>
</evidence>
<feature type="transmembrane region" description="Helical" evidence="15">
    <location>
        <begin position="2214"/>
        <end position="2242"/>
    </location>
</feature>
<comment type="caution">
    <text evidence="13">Lacks conserved residue(s) required for the propagation of feature annotation.</text>
</comment>
<dbReference type="PROSITE" id="PS01187">
    <property type="entry name" value="EGF_CA"/>
    <property type="match status" value="1"/>
</dbReference>
<reference evidence="20 21" key="1">
    <citation type="journal article" date="2023" name="BMC Biol.">
        <title>The compact genome of the sponge Oopsacas minuta (Hexactinellida) is lacking key metazoan core genes.</title>
        <authorList>
            <person name="Santini S."/>
            <person name="Schenkelaars Q."/>
            <person name="Jourda C."/>
            <person name="Duchesne M."/>
            <person name="Belahbib H."/>
            <person name="Rocher C."/>
            <person name="Selva M."/>
            <person name="Riesgo A."/>
            <person name="Vervoort M."/>
            <person name="Leys S.P."/>
            <person name="Kodjabachian L."/>
            <person name="Le Bivic A."/>
            <person name="Borchiellini C."/>
            <person name="Claverie J.M."/>
            <person name="Renard E."/>
        </authorList>
    </citation>
    <scope>NUCLEOTIDE SEQUENCE [LARGE SCALE GENOMIC DNA]</scope>
    <source>
        <strain evidence="20">SPO-2</strain>
    </source>
</reference>
<evidence type="ECO:0000256" key="10">
    <source>
        <dbReference type="ARBA" id="ARBA00023136"/>
    </source>
</evidence>
<dbReference type="InterPro" id="IPR049883">
    <property type="entry name" value="NOTCH1_EGF-like"/>
</dbReference>
<dbReference type="PROSITE" id="PS50261">
    <property type="entry name" value="G_PROTEIN_RECEP_F2_4"/>
    <property type="match status" value="1"/>
</dbReference>
<protein>
    <submittedName>
        <fullName evidence="20">Uncharacterized protein</fullName>
    </submittedName>
</protein>
<dbReference type="PANTHER" id="PTHR12011:SF347">
    <property type="entry name" value="FI21270P1-RELATED"/>
    <property type="match status" value="1"/>
</dbReference>
<feature type="signal peptide" evidence="16">
    <location>
        <begin position="1"/>
        <end position="25"/>
    </location>
</feature>
<dbReference type="GO" id="GO:0005509">
    <property type="term" value="F:calcium ion binding"/>
    <property type="evidence" value="ECO:0007669"/>
    <property type="project" value="InterPro"/>
</dbReference>
<feature type="transmembrane region" description="Helical" evidence="15">
    <location>
        <begin position="2107"/>
        <end position="2127"/>
    </location>
</feature>
<feature type="transmembrane region" description="Helical" evidence="15">
    <location>
        <begin position="2258"/>
        <end position="2279"/>
    </location>
</feature>
<dbReference type="Pfam" id="PF00002">
    <property type="entry name" value="7tm_2"/>
    <property type="match status" value="1"/>
</dbReference>
<dbReference type="PANTHER" id="PTHR12011">
    <property type="entry name" value="ADHESION G-PROTEIN COUPLED RECEPTOR"/>
    <property type="match status" value="1"/>
</dbReference>
<keyword evidence="3" id="KW-1003">Cell membrane</keyword>
<feature type="disulfide bond" evidence="13">
    <location>
        <begin position="1550"/>
        <end position="1567"/>
    </location>
</feature>
<keyword evidence="4" id="KW-0964">Secreted</keyword>
<keyword evidence="5 13" id="KW-0245">EGF-like domain</keyword>
<proteinExistence type="predicted"/>
<comment type="caution">
    <text evidence="20">The sequence shown here is derived from an EMBL/GenBank/DDBJ whole genome shotgun (WGS) entry which is preliminary data.</text>
</comment>
<dbReference type="GO" id="GO:0007166">
    <property type="term" value="P:cell surface receptor signaling pathway"/>
    <property type="evidence" value="ECO:0007669"/>
    <property type="project" value="InterPro"/>
</dbReference>
<dbReference type="CDD" id="cd00054">
    <property type="entry name" value="EGF_CA"/>
    <property type="match status" value="2"/>
</dbReference>
<keyword evidence="21" id="KW-1185">Reference proteome</keyword>
<feature type="region of interest" description="Disordered" evidence="14">
    <location>
        <begin position="2358"/>
        <end position="2432"/>
    </location>
</feature>
<evidence type="ECO:0000256" key="13">
    <source>
        <dbReference type="PROSITE-ProRule" id="PRU00076"/>
    </source>
</evidence>
<dbReference type="SMART" id="SM00181">
    <property type="entry name" value="EGF"/>
    <property type="match status" value="3"/>
</dbReference>
<evidence type="ECO:0000256" key="1">
    <source>
        <dbReference type="ARBA" id="ARBA00004613"/>
    </source>
</evidence>
<evidence type="ECO:0000313" key="21">
    <source>
        <dbReference type="Proteomes" id="UP001165289"/>
    </source>
</evidence>
<keyword evidence="9 15" id="KW-1133">Transmembrane helix</keyword>
<organism evidence="20 21">
    <name type="scientific">Oopsacas minuta</name>
    <dbReference type="NCBI Taxonomy" id="111878"/>
    <lineage>
        <taxon>Eukaryota</taxon>
        <taxon>Metazoa</taxon>
        <taxon>Porifera</taxon>
        <taxon>Hexactinellida</taxon>
        <taxon>Hexasterophora</taxon>
        <taxon>Lyssacinosida</taxon>
        <taxon>Leucopsacidae</taxon>
        <taxon>Oopsacas</taxon>
    </lineage>
</organism>
<comment type="subcellular location">
    <subcellularLocation>
        <location evidence="2">Cell membrane</location>
        <topology evidence="2">Multi-pass membrane protein</topology>
    </subcellularLocation>
    <subcellularLocation>
        <location evidence="1">Secreted</location>
    </subcellularLocation>
</comment>
<dbReference type="InterPro" id="IPR000742">
    <property type="entry name" value="EGF"/>
</dbReference>
<feature type="disulfide bond" evidence="13">
    <location>
        <begin position="1651"/>
        <end position="1660"/>
    </location>
</feature>
<evidence type="ECO:0000256" key="11">
    <source>
        <dbReference type="ARBA" id="ARBA00023157"/>
    </source>
</evidence>
<evidence type="ECO:0000313" key="20">
    <source>
        <dbReference type="EMBL" id="KAI6646476.1"/>
    </source>
</evidence>
<evidence type="ECO:0000256" key="3">
    <source>
        <dbReference type="ARBA" id="ARBA00022475"/>
    </source>
</evidence>
<gene>
    <name evidence="20" type="ORF">LOD99_12597</name>
</gene>
<dbReference type="InterPro" id="IPR018097">
    <property type="entry name" value="EGF_Ca-bd_CS"/>
</dbReference>
<keyword evidence="7 16" id="KW-0732">Signal</keyword>
<dbReference type="SUPFAM" id="SSF57196">
    <property type="entry name" value="EGF/Laminin"/>
    <property type="match status" value="1"/>
</dbReference>
<keyword evidence="6 15" id="KW-0812">Transmembrane</keyword>
<keyword evidence="10 15" id="KW-0472">Membrane</keyword>
<dbReference type="SMART" id="SM00179">
    <property type="entry name" value="EGF_CA"/>
    <property type="match status" value="2"/>
</dbReference>
<dbReference type="PROSITE" id="PS01186">
    <property type="entry name" value="EGF_2"/>
    <property type="match status" value="3"/>
</dbReference>
<feature type="chain" id="PRO_5043316755" evidence="16">
    <location>
        <begin position="26"/>
        <end position="2432"/>
    </location>
</feature>
<dbReference type="PROSITE" id="PS00022">
    <property type="entry name" value="EGF_1"/>
    <property type="match status" value="1"/>
</dbReference>
<dbReference type="EMBL" id="JAKMXF010000354">
    <property type="protein sequence ID" value="KAI6646476.1"/>
    <property type="molecule type" value="Genomic_DNA"/>
</dbReference>
<keyword evidence="11 13" id="KW-1015">Disulfide bond</keyword>
<dbReference type="FunFam" id="2.10.25.10:FF:000014">
    <property type="entry name" value="Latent-transforming growth factor beta-binding protein 3"/>
    <property type="match status" value="1"/>
</dbReference>
<evidence type="ECO:0000256" key="2">
    <source>
        <dbReference type="ARBA" id="ARBA00004651"/>
    </source>
</evidence>
<feature type="domain" description="EGF-like" evidence="17">
    <location>
        <begin position="1623"/>
        <end position="1661"/>
    </location>
</feature>
<feature type="domain" description="G-protein coupled receptors family 2 profile 2" evidence="19">
    <location>
        <begin position="2061"/>
        <end position="2309"/>
    </location>
</feature>
<evidence type="ECO:0000259" key="17">
    <source>
        <dbReference type="PROSITE" id="PS50026"/>
    </source>
</evidence>
<dbReference type="Gene3D" id="1.20.1070.10">
    <property type="entry name" value="Rhodopsin 7-helix transmembrane proteins"/>
    <property type="match status" value="1"/>
</dbReference>
<dbReference type="GO" id="GO:0005886">
    <property type="term" value="C:plasma membrane"/>
    <property type="evidence" value="ECO:0007669"/>
    <property type="project" value="UniProtKB-SubCell"/>
</dbReference>
<dbReference type="Gene3D" id="2.10.25.10">
    <property type="entry name" value="Laminin"/>
    <property type="match status" value="2"/>
</dbReference>
<dbReference type="InterPro" id="IPR000152">
    <property type="entry name" value="EGF-type_Asp/Asn_hydroxyl_site"/>
</dbReference>
<evidence type="ECO:0000259" key="19">
    <source>
        <dbReference type="PROSITE" id="PS50261"/>
    </source>
</evidence>
<dbReference type="PROSITE" id="PS00010">
    <property type="entry name" value="ASX_HYDROXYL"/>
    <property type="match status" value="1"/>
</dbReference>
<accession>A0AAV7JCS4</accession>
<keyword evidence="12" id="KW-0325">Glycoprotein</keyword>
<dbReference type="InterPro" id="IPR001881">
    <property type="entry name" value="EGF-like_Ca-bd_dom"/>
</dbReference>
<dbReference type="PROSITE" id="PS50026">
    <property type="entry name" value="EGF_3"/>
    <property type="match status" value="3"/>
</dbReference>
<dbReference type="GO" id="GO:0005576">
    <property type="term" value="C:extracellular region"/>
    <property type="evidence" value="ECO:0007669"/>
    <property type="project" value="UniProtKB-SubCell"/>
</dbReference>
<feature type="transmembrane region" description="Helical" evidence="15">
    <location>
        <begin position="2172"/>
        <end position="2194"/>
    </location>
</feature>
<feature type="transmembrane region" description="Helical" evidence="15">
    <location>
        <begin position="2063"/>
        <end position="2086"/>
    </location>
</feature>
<evidence type="ECO:0000259" key="18">
    <source>
        <dbReference type="PROSITE" id="PS50227"/>
    </source>
</evidence>
<feature type="transmembrane region" description="Helical" evidence="15">
    <location>
        <begin position="2285"/>
        <end position="2305"/>
    </location>
</feature>
<evidence type="ECO:0000256" key="15">
    <source>
        <dbReference type="SAM" id="Phobius"/>
    </source>
</evidence>
<dbReference type="InterPro" id="IPR017981">
    <property type="entry name" value="GPCR_2-like_7TM"/>
</dbReference>
<evidence type="ECO:0000256" key="14">
    <source>
        <dbReference type="SAM" id="MobiDB-lite"/>
    </source>
</evidence>
<dbReference type="PROSITE" id="PS50227">
    <property type="entry name" value="G_PROTEIN_RECEP_F2_3"/>
    <property type="match status" value="1"/>
</dbReference>
<feature type="domain" description="EGF-like" evidence="17">
    <location>
        <begin position="1540"/>
        <end position="1581"/>
    </location>
</feature>
<evidence type="ECO:0000256" key="4">
    <source>
        <dbReference type="ARBA" id="ARBA00022525"/>
    </source>
</evidence>
<evidence type="ECO:0000256" key="6">
    <source>
        <dbReference type="ARBA" id="ARBA00022692"/>
    </source>
</evidence>
<keyword evidence="8" id="KW-0677">Repeat</keyword>
<dbReference type="InterPro" id="IPR046338">
    <property type="entry name" value="GAIN_dom_sf"/>
</dbReference>
<evidence type="ECO:0000256" key="9">
    <source>
        <dbReference type="ARBA" id="ARBA00022989"/>
    </source>
</evidence>
<dbReference type="Gene3D" id="2.60.220.50">
    <property type="match status" value="1"/>
</dbReference>
<feature type="region of interest" description="Disordered" evidence="14">
    <location>
        <begin position="421"/>
        <end position="447"/>
    </location>
</feature>
<name>A0AAV7JCS4_9METZ</name>
<feature type="domain" description="G-protein coupled receptors family 2 profile 1" evidence="18">
    <location>
        <begin position="1650"/>
        <end position="1731"/>
    </location>
</feature>
<dbReference type="Proteomes" id="UP001165289">
    <property type="component" value="Unassembled WGS sequence"/>
</dbReference>
<evidence type="ECO:0000256" key="16">
    <source>
        <dbReference type="SAM" id="SignalP"/>
    </source>
</evidence>
<dbReference type="InterPro" id="IPR001879">
    <property type="entry name" value="GPCR_2_extracellular_dom"/>
</dbReference>